<name>A0A328DA64_9ASTE</name>
<sequence length="72" mass="8264">MKNTVSKATRFFNDNKKSKEEDNVVVEELGGFGHSLLHSDQEEKWVKRRMCIEDDEDIAYGYGANARNCLVP</sequence>
<dbReference type="EMBL" id="NQVE01000190">
    <property type="protein sequence ID" value="RAL41209.1"/>
    <property type="molecule type" value="Genomic_DNA"/>
</dbReference>
<gene>
    <name evidence="1" type="ORF">DM860_017758</name>
</gene>
<organism evidence="1 2">
    <name type="scientific">Cuscuta australis</name>
    <dbReference type="NCBI Taxonomy" id="267555"/>
    <lineage>
        <taxon>Eukaryota</taxon>
        <taxon>Viridiplantae</taxon>
        <taxon>Streptophyta</taxon>
        <taxon>Embryophyta</taxon>
        <taxon>Tracheophyta</taxon>
        <taxon>Spermatophyta</taxon>
        <taxon>Magnoliopsida</taxon>
        <taxon>eudicotyledons</taxon>
        <taxon>Gunneridae</taxon>
        <taxon>Pentapetalae</taxon>
        <taxon>asterids</taxon>
        <taxon>lamiids</taxon>
        <taxon>Solanales</taxon>
        <taxon>Convolvulaceae</taxon>
        <taxon>Cuscuteae</taxon>
        <taxon>Cuscuta</taxon>
        <taxon>Cuscuta subgen. Grammica</taxon>
        <taxon>Cuscuta sect. Cleistogrammica</taxon>
    </lineage>
</organism>
<proteinExistence type="predicted"/>
<dbReference type="Proteomes" id="UP000249390">
    <property type="component" value="Unassembled WGS sequence"/>
</dbReference>
<evidence type="ECO:0000313" key="1">
    <source>
        <dbReference type="EMBL" id="RAL41209.1"/>
    </source>
</evidence>
<dbReference type="AlphaFoldDB" id="A0A328DA64"/>
<evidence type="ECO:0000313" key="2">
    <source>
        <dbReference type="Proteomes" id="UP000249390"/>
    </source>
</evidence>
<keyword evidence="2" id="KW-1185">Reference proteome</keyword>
<protein>
    <submittedName>
        <fullName evidence="1">Uncharacterized protein</fullName>
    </submittedName>
</protein>
<reference evidence="1 2" key="1">
    <citation type="submission" date="2018-06" db="EMBL/GenBank/DDBJ databases">
        <title>The Genome of Cuscuta australis (Dodder) Provides Insight into the Evolution of Plant Parasitism.</title>
        <authorList>
            <person name="Liu H."/>
        </authorList>
    </citation>
    <scope>NUCLEOTIDE SEQUENCE [LARGE SCALE GENOMIC DNA]</scope>
    <source>
        <strain evidence="2">cv. Yunnan</strain>
        <tissue evidence="1">Vines</tissue>
    </source>
</reference>
<accession>A0A328DA64</accession>
<comment type="caution">
    <text evidence="1">The sequence shown here is derived from an EMBL/GenBank/DDBJ whole genome shotgun (WGS) entry which is preliminary data.</text>
</comment>